<proteinExistence type="predicted"/>
<organism evidence="1 2">
    <name type="scientific">Clostridium taeniosporum</name>
    <dbReference type="NCBI Taxonomy" id="394958"/>
    <lineage>
        <taxon>Bacteria</taxon>
        <taxon>Bacillati</taxon>
        <taxon>Bacillota</taxon>
        <taxon>Clostridia</taxon>
        <taxon>Eubacteriales</taxon>
        <taxon>Clostridiaceae</taxon>
        <taxon>Clostridium</taxon>
    </lineage>
</organism>
<dbReference type="EMBL" id="CP017253">
    <property type="protein sequence ID" value="AOR23516.1"/>
    <property type="molecule type" value="Genomic_DNA"/>
</dbReference>
<sequence length="63" mass="7856">MTVNKKFYNRIKKYILRKFLRILNKKRRVSFLFNINECLNYKTCNFKVFILNISIFLEYIAIR</sequence>
<gene>
    <name evidence="1" type="ORF">BGI42_07105</name>
</gene>
<dbReference type="AlphaFoldDB" id="A0A1D7XJL1"/>
<name>A0A1D7XJL1_9CLOT</name>
<reference evidence="2" key="1">
    <citation type="submission" date="2016-09" db="EMBL/GenBank/DDBJ databases">
        <title>Genomics of Clostridium taeniosporum, an organism which forms endospores with ribbon-like appendages.</title>
        <authorList>
            <person name="Walker J.R."/>
        </authorList>
    </citation>
    <scope>NUCLEOTIDE SEQUENCE [LARGE SCALE GENOMIC DNA]</scope>
    <source>
        <strain evidence="2">1/k</strain>
    </source>
</reference>
<dbReference type="Proteomes" id="UP000094652">
    <property type="component" value="Chromosome"/>
</dbReference>
<evidence type="ECO:0000313" key="2">
    <source>
        <dbReference type="Proteomes" id="UP000094652"/>
    </source>
</evidence>
<accession>A0A1D7XJL1</accession>
<protein>
    <submittedName>
        <fullName evidence="1">Uncharacterized protein</fullName>
    </submittedName>
</protein>
<evidence type="ECO:0000313" key="1">
    <source>
        <dbReference type="EMBL" id="AOR23516.1"/>
    </source>
</evidence>
<dbReference type="KEGG" id="ctae:BGI42_07105"/>
<keyword evidence="2" id="KW-1185">Reference proteome</keyword>
<dbReference type="STRING" id="394958.BGI42_07105"/>